<dbReference type="EMBL" id="CAEZYU010000121">
    <property type="protein sequence ID" value="CAB4757228.1"/>
    <property type="molecule type" value="Genomic_DNA"/>
</dbReference>
<proteinExistence type="predicted"/>
<organism evidence="1">
    <name type="scientific">freshwater metagenome</name>
    <dbReference type="NCBI Taxonomy" id="449393"/>
    <lineage>
        <taxon>unclassified sequences</taxon>
        <taxon>metagenomes</taxon>
        <taxon>ecological metagenomes</taxon>
    </lineage>
</organism>
<evidence type="ECO:0000313" key="1">
    <source>
        <dbReference type="EMBL" id="CAB4757228.1"/>
    </source>
</evidence>
<sequence>MAFASQHVLQQFARSIARQLSVPALYVRGHLESCQGCSYPLANLVIGDVCIFEYFEHGFDLFAKSLVWDRNDCRISNSYVFDQPILDFYAIDVLAAANNHVLGSVSNKQIPLGIKMADVSCV</sequence>
<dbReference type="AlphaFoldDB" id="A0A6J6UDQ4"/>
<accession>A0A6J6UDQ4</accession>
<gene>
    <name evidence="1" type="ORF">UFOPK2766_01994</name>
</gene>
<name>A0A6J6UDQ4_9ZZZZ</name>
<reference evidence="1" key="1">
    <citation type="submission" date="2020-05" db="EMBL/GenBank/DDBJ databases">
        <authorList>
            <person name="Chiriac C."/>
            <person name="Salcher M."/>
            <person name="Ghai R."/>
            <person name="Kavagutti S V."/>
        </authorList>
    </citation>
    <scope>NUCLEOTIDE SEQUENCE</scope>
</reference>
<protein>
    <submittedName>
        <fullName evidence="1">Unannotated protein</fullName>
    </submittedName>
</protein>